<dbReference type="AlphaFoldDB" id="K9UPK5"/>
<dbReference type="GO" id="GO:0007156">
    <property type="term" value="P:homophilic cell adhesion via plasma membrane adhesion molecules"/>
    <property type="evidence" value="ECO:0007669"/>
    <property type="project" value="InterPro"/>
</dbReference>
<dbReference type="KEGG" id="cmp:Cha6605_5455"/>
<organism evidence="6 7">
    <name type="scientific">Chamaesiphon minutus (strain ATCC 27169 / PCC 6605)</name>
    <dbReference type="NCBI Taxonomy" id="1173020"/>
    <lineage>
        <taxon>Bacteria</taxon>
        <taxon>Bacillati</taxon>
        <taxon>Cyanobacteriota</taxon>
        <taxon>Cyanophyceae</taxon>
        <taxon>Gomontiellales</taxon>
        <taxon>Chamaesiphonaceae</taxon>
        <taxon>Chamaesiphon</taxon>
    </lineage>
</organism>
<dbReference type="InterPro" id="IPR025193">
    <property type="entry name" value="DUF4114"/>
</dbReference>
<evidence type="ECO:0000259" key="5">
    <source>
        <dbReference type="PROSITE" id="PS50268"/>
    </source>
</evidence>
<sequence>MARLKTTAGDGGLDVLVDNTGSFSGAAYDPVGAKTASSTTYESDLAFRIGTSGARKFISELATNITSPASIDTTSTTSRFLVSGLQFELIQTVSDLNKNGQRTGSGLTQAYQITNPTSTPISFELVRYFDGDLQFDGSIADKGGRIARNGRDILFETDSGDNPFSPTTFVGITANGGTRLTSDRFEIGQFSSLRSRILAGNPLSNAIQGDTNGDSFIDSAPYDVTPAFRNVFVLAPGATTTYITETLFGSGVPSQVSLPETITVVASDPTAFENIGSSATFTLNRANAKAGNAITVNYTLSGRATTGTDYVNTTGSVTFLAGQETATVKIEPIADNIPEGLESVVLTIDDGFGYNLSDRSKQARITIADDSSQIELPLTVSIASASFNEGSTGTKSAVFNVTLNKPSEVDVTVDVSTVDGTAIAGSDYTALNKTTVYFAPGETTQQITVDITGDRDLEADETFTLNLSDPTNADLGDRTAIGTILDDDTPLSLSVSDADAAETKTGETPNPGQFIITRGGDLNKSLSVRYTLSGTSINGADYQRLAGTSIFAVGSDKAVVDIQAIDDKIYEGTENVTLSFSTDDYTLTGASSGTISIADKDPEKPQLLEPVKNLLTVEGGSVNTLLKFTKVPQTNNELGEISAFVVDDDLGRINGIKPGENGYVAAAIERATSIFSSLGNSAFDRQYDNNSQRYLNITQGDRIQFLAITNETLDSVKTNIAAGKPAANIVFSLPDANPSNTTPVRFTLNSTNNNYDIAFKDLVVRVEAVDNYNLQGGTDLQGNSQGQVIDLRSYAGGSVIFDMRAIGDAAYSNFIGLYEVEDESGTLANGLKPGDAGYAEAAIKSAVLRTRFTSQADTNLSVAGGKILAPVVVANGTFDNFLKQNPNNNADGNIHAYFNYLGANTDKVDHFRLLGDNKFGIEDLYGGGDRDYNDLVFQITIKN</sequence>
<dbReference type="Pfam" id="PF13448">
    <property type="entry name" value="DUF4114"/>
    <property type="match status" value="1"/>
</dbReference>
<dbReference type="HOGENOM" id="CLU_354021_0_0_3"/>
<evidence type="ECO:0000313" key="7">
    <source>
        <dbReference type="Proteomes" id="UP000010366"/>
    </source>
</evidence>
<keyword evidence="7" id="KW-1185">Reference proteome</keyword>
<dbReference type="Proteomes" id="UP000010366">
    <property type="component" value="Chromosome"/>
</dbReference>
<keyword evidence="2" id="KW-0677">Repeat</keyword>
<dbReference type="PROSITE" id="PS50268">
    <property type="entry name" value="CADHERIN_2"/>
    <property type="match status" value="1"/>
</dbReference>
<dbReference type="InterPro" id="IPR038081">
    <property type="entry name" value="CalX-like_sf"/>
</dbReference>
<accession>K9UPK5</accession>
<dbReference type="GO" id="GO:0030001">
    <property type="term" value="P:metal ion transport"/>
    <property type="evidence" value="ECO:0007669"/>
    <property type="project" value="TreeGrafter"/>
</dbReference>
<dbReference type="STRING" id="1173020.Cha6605_5455"/>
<dbReference type="SMART" id="SM00237">
    <property type="entry name" value="Calx_beta"/>
    <property type="match status" value="3"/>
</dbReference>
<keyword evidence="4" id="KW-0813">Transport</keyword>
<dbReference type="eggNOG" id="COG2931">
    <property type="taxonomic scope" value="Bacteria"/>
</dbReference>
<dbReference type="PANTHER" id="PTHR11878:SF65">
    <property type="entry name" value="NA_CA-EXCHANGE PROTEIN, ISOFORM G"/>
    <property type="match status" value="1"/>
</dbReference>
<keyword evidence="4" id="KW-0406">Ion transport</keyword>
<proteinExistence type="predicted"/>
<dbReference type="EMBL" id="CP003600">
    <property type="protein sequence ID" value="AFY96341.1"/>
    <property type="molecule type" value="Genomic_DNA"/>
</dbReference>
<feature type="domain" description="Cadherin" evidence="5">
    <location>
        <begin position="467"/>
        <end position="607"/>
    </location>
</feature>
<evidence type="ECO:0000256" key="2">
    <source>
        <dbReference type="ARBA" id="ARBA00022737"/>
    </source>
</evidence>
<dbReference type="PANTHER" id="PTHR11878">
    <property type="entry name" value="SODIUM/CALCIUM EXCHANGER"/>
    <property type="match status" value="1"/>
</dbReference>
<keyword evidence="3" id="KW-0106">Calcium</keyword>
<protein>
    <submittedName>
        <fullName evidence="6">Calx-beta domain-containing protein</fullName>
    </submittedName>
</protein>
<dbReference type="GO" id="GO:0005509">
    <property type="term" value="F:calcium ion binding"/>
    <property type="evidence" value="ECO:0007669"/>
    <property type="project" value="InterPro"/>
</dbReference>
<dbReference type="InterPro" id="IPR051171">
    <property type="entry name" value="CaCA"/>
</dbReference>
<evidence type="ECO:0000256" key="1">
    <source>
        <dbReference type="ARBA" id="ARBA00022729"/>
    </source>
</evidence>
<dbReference type="PATRIC" id="fig|1173020.3.peg.6265"/>
<evidence type="ECO:0000256" key="4">
    <source>
        <dbReference type="ARBA" id="ARBA00023065"/>
    </source>
</evidence>
<name>K9UPK5_CHAP6</name>
<evidence type="ECO:0000256" key="3">
    <source>
        <dbReference type="ARBA" id="ARBA00022837"/>
    </source>
</evidence>
<dbReference type="GO" id="GO:0007154">
    <property type="term" value="P:cell communication"/>
    <property type="evidence" value="ECO:0007669"/>
    <property type="project" value="InterPro"/>
</dbReference>
<evidence type="ECO:0000313" key="6">
    <source>
        <dbReference type="EMBL" id="AFY96341.1"/>
    </source>
</evidence>
<gene>
    <name evidence="6" type="ORF">Cha6605_5455</name>
</gene>
<dbReference type="RefSeq" id="WP_015162424.1">
    <property type="nucleotide sequence ID" value="NC_019697.1"/>
</dbReference>
<dbReference type="Pfam" id="PF03160">
    <property type="entry name" value="Calx-beta"/>
    <property type="match status" value="3"/>
</dbReference>
<dbReference type="GO" id="GO:0016020">
    <property type="term" value="C:membrane"/>
    <property type="evidence" value="ECO:0007669"/>
    <property type="project" value="InterPro"/>
</dbReference>
<dbReference type="InterPro" id="IPR002126">
    <property type="entry name" value="Cadherin-like_dom"/>
</dbReference>
<reference evidence="6 7" key="1">
    <citation type="submission" date="2012-05" db="EMBL/GenBank/DDBJ databases">
        <title>Finished chromosome of genome of Chamaesiphon sp. PCC 6605.</title>
        <authorList>
            <consortium name="US DOE Joint Genome Institute"/>
            <person name="Gugger M."/>
            <person name="Coursin T."/>
            <person name="Rippka R."/>
            <person name="Tandeau De Marsac N."/>
            <person name="Huntemann M."/>
            <person name="Wei C.-L."/>
            <person name="Han J."/>
            <person name="Detter J.C."/>
            <person name="Han C."/>
            <person name="Tapia R."/>
            <person name="Chen A."/>
            <person name="Kyrpides N."/>
            <person name="Mavromatis K."/>
            <person name="Markowitz V."/>
            <person name="Szeto E."/>
            <person name="Ivanova N."/>
            <person name="Pagani I."/>
            <person name="Pati A."/>
            <person name="Goodwin L."/>
            <person name="Nordberg H.P."/>
            <person name="Cantor M.N."/>
            <person name="Hua S.X."/>
            <person name="Woyke T."/>
            <person name="Kerfeld C.A."/>
        </authorList>
    </citation>
    <scope>NUCLEOTIDE SEQUENCE [LARGE SCALE GENOMIC DNA]</scope>
    <source>
        <strain evidence="7">ATCC 27169 / PCC 6605</strain>
    </source>
</reference>
<keyword evidence="1" id="KW-0732">Signal</keyword>
<dbReference type="InterPro" id="IPR003644">
    <property type="entry name" value="Calx_beta"/>
</dbReference>
<dbReference type="Gene3D" id="2.60.40.2030">
    <property type="match status" value="3"/>
</dbReference>
<dbReference type="SUPFAM" id="SSF141072">
    <property type="entry name" value="CalX-like"/>
    <property type="match status" value="3"/>
</dbReference>
<dbReference type="OrthoDB" id="523168at2"/>